<sequence length="931" mass="106546">MGRTENAVRNVFFGTLGNIIILGLGFVLRTVFIHRLDLSLLGVNGFFTNVLSVLSLAELGIGTAISYSLYKPVADQDYEKIKSLMLLYKQVYRYIALIVTVLGVSLIPFLKYMMKEPGAISNNELILYYLIFLFTSVSSYFVTYKYTLMNAEQKYYLQMNIHVITLFVITTAQIIILILFRNFLFYLLTSATIGLLQKIFVNRYFQRLYPYLQDKNSKPLSKEEKAPIKKNVIALIYHKIGEISINQTDNIIISSFINVTAVGLLSNYNLVITSMLTLINVVFHSVISCFGNLIATESKEKQYQLFLVYRFLGFWIFGFSAIVLYLLLTPFITLWLGEKYRLENSVIGLIMLDCYFKGHRTVLLNFKTAAGVFEADKYIALIQGIVNLIISITLIQILGLKGVFIGTLISGLIANVTRPFLLYKIIFNKKAGLYFKDSILYAILAGAACFILLGFQGIILDRITTINFLLMAVITVMIPNVLFYVFLHRREEYRYLCGVIVVRYGHILKKFGMDKIGAMLSNLQGFVKRRLSPIHRGFGYLRYQMGLIRDICYIKLVKKRTQECKDYGKVAIDREQLLSVFQELRDKVDHRLQASPIENHHQNRGSLLFGRRPQLNSNLSDYFSASNGLMAVSMELAHRLSKDRRDINGILTYYTRWIQYNVPIQKPDHVLNGYTLIYLHQLTQDRKYKYAIDRIRNFLELQPKDKNGSFYYRFDRPHDIYIESIGLVCPFLCRYGRIYKDNAATNLAANHMMNFLRFGFDEATHLPYHGFNLEKGIKCGIIGWGRGIGWFLFGLVESLSQMNTEHTNYDFLCKTFHQIVDTTIKYQLESGYFTWQLTASEGPVDTSSTAMISYAVRRGVMLGLLDNTYLSVSNLGLIALMNSITDGEVTDSFDESMAFGMYPQNYGTYPSAQGPAAALFAIVLKEQSELS</sequence>
<evidence type="ECO:0000256" key="1">
    <source>
        <dbReference type="ARBA" id="ARBA00022801"/>
    </source>
</evidence>
<feature type="transmembrane region" description="Helical" evidence="2">
    <location>
        <begin position="12"/>
        <end position="34"/>
    </location>
</feature>
<evidence type="ECO:0000313" key="4">
    <source>
        <dbReference type="Proteomes" id="UP000623269"/>
    </source>
</evidence>
<feature type="transmembrane region" description="Helical" evidence="2">
    <location>
        <begin position="155"/>
        <end position="177"/>
    </location>
</feature>
<accession>A0A8J7H0D8</accession>
<feature type="transmembrane region" description="Helical" evidence="2">
    <location>
        <begin position="439"/>
        <end position="460"/>
    </location>
</feature>
<keyword evidence="2" id="KW-0472">Membrane</keyword>
<dbReference type="GO" id="GO:0005975">
    <property type="term" value="P:carbohydrate metabolic process"/>
    <property type="evidence" value="ECO:0007669"/>
    <property type="project" value="InterPro"/>
</dbReference>
<dbReference type="SUPFAM" id="SSF48208">
    <property type="entry name" value="Six-hairpin glycosidases"/>
    <property type="match status" value="1"/>
</dbReference>
<dbReference type="Proteomes" id="UP000623269">
    <property type="component" value="Unassembled WGS sequence"/>
</dbReference>
<dbReference type="AlphaFoldDB" id="A0A8J7H0D8"/>
<feature type="transmembrane region" description="Helical" evidence="2">
    <location>
        <begin position="91"/>
        <end position="114"/>
    </location>
</feature>
<dbReference type="PANTHER" id="PTHR33886">
    <property type="entry name" value="UNSATURATED RHAMNOGALACTURONAN HYDROLASE (EUROFUNG)"/>
    <property type="match status" value="1"/>
</dbReference>
<dbReference type="RefSeq" id="WP_197659648.1">
    <property type="nucleotide sequence ID" value="NZ_JAEAGR010000001.1"/>
</dbReference>
<evidence type="ECO:0000256" key="2">
    <source>
        <dbReference type="SAM" id="Phobius"/>
    </source>
</evidence>
<dbReference type="InterPro" id="IPR012341">
    <property type="entry name" value="6hp_glycosidase-like_sf"/>
</dbReference>
<proteinExistence type="predicted"/>
<dbReference type="Pfam" id="PF07470">
    <property type="entry name" value="Glyco_hydro_88"/>
    <property type="match status" value="1"/>
</dbReference>
<protein>
    <submittedName>
        <fullName evidence="3">Glycoside hydrolase family 88 protein</fullName>
    </submittedName>
</protein>
<feature type="transmembrane region" description="Helical" evidence="2">
    <location>
        <begin position="307"/>
        <end position="328"/>
    </location>
</feature>
<dbReference type="EMBL" id="JAEAGR010000001">
    <property type="protein sequence ID" value="MBH1939420.1"/>
    <property type="molecule type" value="Genomic_DNA"/>
</dbReference>
<feature type="transmembrane region" description="Helical" evidence="2">
    <location>
        <begin position="276"/>
        <end position="295"/>
    </location>
</feature>
<keyword evidence="4" id="KW-1185">Reference proteome</keyword>
<keyword evidence="2" id="KW-0812">Transmembrane</keyword>
<feature type="transmembrane region" description="Helical" evidence="2">
    <location>
        <begin position="466"/>
        <end position="487"/>
    </location>
</feature>
<dbReference type="PANTHER" id="PTHR33886:SF8">
    <property type="entry name" value="UNSATURATED RHAMNOGALACTURONAN HYDROLASE (EUROFUNG)"/>
    <property type="match status" value="1"/>
</dbReference>
<feature type="transmembrane region" description="Helical" evidence="2">
    <location>
        <begin position="126"/>
        <end position="143"/>
    </location>
</feature>
<name>A0A8J7H0D8_9FIRM</name>
<dbReference type="InterPro" id="IPR010905">
    <property type="entry name" value="Glyco_hydro_88"/>
</dbReference>
<feature type="transmembrane region" description="Helical" evidence="2">
    <location>
        <begin position="46"/>
        <end position="70"/>
    </location>
</feature>
<feature type="transmembrane region" description="Helical" evidence="2">
    <location>
        <begin position="378"/>
        <end position="398"/>
    </location>
</feature>
<gene>
    <name evidence="3" type="ORF">I5677_00770</name>
</gene>
<reference evidence="3" key="1">
    <citation type="submission" date="2020-12" db="EMBL/GenBank/DDBJ databases">
        <title>M. sibirica DSM 26468T genome.</title>
        <authorList>
            <person name="Thieme N."/>
            <person name="Rettenmaier R."/>
            <person name="Zverlov V."/>
            <person name="Liebl W."/>
        </authorList>
    </citation>
    <scope>NUCLEOTIDE SEQUENCE</scope>
    <source>
        <strain evidence="3">DSM 26468</strain>
    </source>
</reference>
<dbReference type="GO" id="GO:0016787">
    <property type="term" value="F:hydrolase activity"/>
    <property type="evidence" value="ECO:0007669"/>
    <property type="project" value="UniProtKB-KW"/>
</dbReference>
<feature type="transmembrane region" description="Helical" evidence="2">
    <location>
        <begin position="340"/>
        <end position="358"/>
    </location>
</feature>
<dbReference type="Gene3D" id="1.50.10.10">
    <property type="match status" value="1"/>
</dbReference>
<organism evidence="3 4">
    <name type="scientific">Mobilitalea sibirica</name>
    <dbReference type="NCBI Taxonomy" id="1462919"/>
    <lineage>
        <taxon>Bacteria</taxon>
        <taxon>Bacillati</taxon>
        <taxon>Bacillota</taxon>
        <taxon>Clostridia</taxon>
        <taxon>Lachnospirales</taxon>
        <taxon>Lachnospiraceae</taxon>
        <taxon>Mobilitalea</taxon>
    </lineage>
</organism>
<comment type="caution">
    <text evidence="3">The sequence shown here is derived from an EMBL/GenBank/DDBJ whole genome shotgun (WGS) entry which is preliminary data.</text>
</comment>
<dbReference type="InterPro" id="IPR052043">
    <property type="entry name" value="PolySaccharide_Degr_Enz"/>
</dbReference>
<keyword evidence="1 3" id="KW-0378">Hydrolase</keyword>
<dbReference type="InterPro" id="IPR008928">
    <property type="entry name" value="6-hairpin_glycosidase_sf"/>
</dbReference>
<feature type="transmembrane region" description="Helical" evidence="2">
    <location>
        <begin position="404"/>
        <end position="427"/>
    </location>
</feature>
<keyword evidence="2" id="KW-1133">Transmembrane helix</keyword>
<evidence type="ECO:0000313" key="3">
    <source>
        <dbReference type="EMBL" id="MBH1939420.1"/>
    </source>
</evidence>